<keyword evidence="3" id="KW-1185">Reference proteome</keyword>
<gene>
    <name evidence="2" type="primary">smtA</name>
    <name evidence="2" type="ORF">HMPREF0621_1630</name>
</gene>
<dbReference type="CDD" id="cd02440">
    <property type="entry name" value="AdoMet_MTases"/>
    <property type="match status" value="1"/>
</dbReference>
<dbReference type="EMBL" id="ACZR01000018">
    <property type="protein sequence ID" value="EEX49583.1"/>
    <property type="molecule type" value="Genomic_DNA"/>
</dbReference>
<comment type="caution">
    <text evidence="2">The sequence shown here is derived from an EMBL/GenBank/DDBJ whole genome shotgun (WGS) entry which is preliminary data.</text>
</comment>
<dbReference type="Gene3D" id="3.40.50.150">
    <property type="entry name" value="Vaccinia Virus protein VP39"/>
    <property type="match status" value="1"/>
</dbReference>
<dbReference type="Pfam" id="PF08241">
    <property type="entry name" value="Methyltransf_11"/>
    <property type="match status" value="1"/>
</dbReference>
<name>C9PRK6_9PAST</name>
<dbReference type="Proteomes" id="UP000005519">
    <property type="component" value="Unassembled WGS sequence"/>
</dbReference>
<dbReference type="AlphaFoldDB" id="C9PRK6"/>
<dbReference type="GO" id="GO:0032259">
    <property type="term" value="P:methylation"/>
    <property type="evidence" value="ECO:0007669"/>
    <property type="project" value="UniProtKB-KW"/>
</dbReference>
<evidence type="ECO:0000313" key="3">
    <source>
        <dbReference type="Proteomes" id="UP000005519"/>
    </source>
</evidence>
<keyword evidence="2" id="KW-0808">Transferase</keyword>
<dbReference type="HOGENOM" id="CLU_075049_1_0_6"/>
<dbReference type="STRING" id="667128.HMPREF0621_1630"/>
<dbReference type="OrthoDB" id="6191410at2"/>
<evidence type="ECO:0000313" key="2">
    <source>
        <dbReference type="EMBL" id="EEX49583.1"/>
    </source>
</evidence>
<reference evidence="2 3" key="1">
    <citation type="submission" date="2009-10" db="EMBL/GenBank/DDBJ databases">
        <authorList>
            <person name="Muzny D."/>
            <person name="Qin X."/>
            <person name="Deng J."/>
            <person name="Jiang H."/>
            <person name="Liu Y."/>
            <person name="Qu J."/>
            <person name="Song X.-Z."/>
            <person name="Zhang L."/>
            <person name="Thornton R."/>
            <person name="Coyle M."/>
            <person name="Francisco L."/>
            <person name="Jackson L."/>
            <person name="Javaid M."/>
            <person name="Korchina V."/>
            <person name="Kovar C."/>
            <person name="Mata R."/>
            <person name="Mathew T."/>
            <person name="Ngo R."/>
            <person name="Nguyen L."/>
            <person name="Nguyen N."/>
            <person name="Okwuonu G."/>
            <person name="Ongeri F."/>
            <person name="Pham C."/>
            <person name="Simmons D."/>
            <person name="Wilczek-Boney K."/>
            <person name="Hale W."/>
            <person name="Jakkamsetti A."/>
            <person name="Pham P."/>
            <person name="Ruth R."/>
            <person name="San Lucas F."/>
            <person name="Warren J."/>
            <person name="Zhang J."/>
            <person name="Zhao Z."/>
            <person name="Zhou C."/>
            <person name="Zhu D."/>
            <person name="Lee S."/>
            <person name="Bess C."/>
            <person name="Blankenburg K."/>
            <person name="Forbes L."/>
            <person name="Fu Q."/>
            <person name="Gubbala S."/>
            <person name="Hirani K."/>
            <person name="Jayaseelan J.C."/>
            <person name="Lara F."/>
            <person name="Munidasa M."/>
            <person name="Palculict T."/>
            <person name="Patil S."/>
            <person name="Pu L.-L."/>
            <person name="Saada N."/>
            <person name="Tang L."/>
            <person name="Weissenberger G."/>
            <person name="Zhu Y."/>
            <person name="Hemphill L."/>
            <person name="Shang Y."/>
            <person name="Youmans B."/>
            <person name="Ayvaz T."/>
            <person name="Ross M."/>
            <person name="Santibanez J."/>
            <person name="Aqrawi P."/>
            <person name="Gross S."/>
            <person name="Joshi V."/>
            <person name="Fowler G."/>
            <person name="Nazareth L."/>
            <person name="Reid J."/>
            <person name="Worley K."/>
            <person name="Petrosino J."/>
            <person name="Highlander S."/>
            <person name="Gibbs R."/>
        </authorList>
    </citation>
    <scope>NUCLEOTIDE SEQUENCE [LARGE SCALE GENOMIC DNA]</scope>
    <source>
        <strain evidence="2 3">ATCC 43325</strain>
    </source>
</reference>
<feature type="domain" description="Methyltransferase type 11" evidence="1">
    <location>
        <begin position="74"/>
        <end position="136"/>
    </location>
</feature>
<dbReference type="InterPro" id="IPR013216">
    <property type="entry name" value="Methyltransf_11"/>
</dbReference>
<keyword evidence="2" id="KW-0489">Methyltransferase</keyword>
<dbReference type="SUPFAM" id="SSF53335">
    <property type="entry name" value="S-adenosyl-L-methionine-dependent methyltransferases"/>
    <property type="match status" value="1"/>
</dbReference>
<dbReference type="RefSeq" id="WP_005762537.1">
    <property type="nucleotide sequence ID" value="NZ_GG704810.1"/>
</dbReference>
<organism evidence="2 3">
    <name type="scientific">Pasteurella dagmatis ATCC 43325</name>
    <dbReference type="NCBI Taxonomy" id="667128"/>
    <lineage>
        <taxon>Bacteria</taxon>
        <taxon>Pseudomonadati</taxon>
        <taxon>Pseudomonadota</taxon>
        <taxon>Gammaproteobacteria</taxon>
        <taxon>Pasteurellales</taxon>
        <taxon>Pasteurellaceae</taxon>
        <taxon>Pasteurella</taxon>
    </lineage>
</organism>
<proteinExistence type="predicted"/>
<accession>C9PRK6</accession>
<evidence type="ECO:0000259" key="1">
    <source>
        <dbReference type="Pfam" id="PF08241"/>
    </source>
</evidence>
<dbReference type="InterPro" id="IPR029063">
    <property type="entry name" value="SAM-dependent_MTases_sf"/>
</dbReference>
<sequence>MRWDAKYTKAMTLPNSWQELHNGEHYCNALSDYFYNWFPKILGNQLLKLGGLSAEIPCDCFLTHQILLSPNINERLYTFSKQKNTSVIQANMTDLPFVENSVNGVVLANILHFSQDPHQILREVERVLTEDGYLFLSLFNPFSSLLFKRHLNSSKQPTLPLRHYLPWRVLDWLSLLNFEILDQQQLGHCEKTKFFPHLIAIVARKRVYPLTLNPQKVRFKNQEVFEPVSAFKEQLLRK</sequence>
<protein>
    <submittedName>
        <fullName evidence="2">Methyltransferase domain protein</fullName>
    </submittedName>
</protein>
<dbReference type="GO" id="GO:0008757">
    <property type="term" value="F:S-adenosylmethionine-dependent methyltransferase activity"/>
    <property type="evidence" value="ECO:0007669"/>
    <property type="project" value="InterPro"/>
</dbReference>